<dbReference type="Proteomes" id="UP000679691">
    <property type="component" value="Unassembled WGS sequence"/>
</dbReference>
<accession>A0A8T4HIT9</accession>
<comment type="caution">
    <text evidence="1">The sequence shown here is derived from an EMBL/GenBank/DDBJ whole genome shotgun (WGS) entry which is preliminary data.</text>
</comment>
<gene>
    <name evidence="1" type="ORF">J5U18_13510</name>
</gene>
<sequence length="471" mass="53766">MEHDYTFPNVQYEILEELYLPTDEEEALEQLAFNMTGNIENQESLQHIMSIDDKEVSAIFSKRYRPSGTLLVQNSFGGAVPLKRAAIQVKTTCWSNVVHTNDDGYYIVDRRYKDIPTVKLWNRNQTNKTTQRWTEHIGFWVSDNLGKGKTFNYTIAHTDGSKRDLWVKATINNAFVIYDDFANKNGIKRPDNVRTWVFSGSDYGGAPLLHNKAFTSYSYFYPAIASKNNENFGSKSAKTGILALSPLMDLITSVTLTHKNLPDIIIGTKGKNTSEIYAMVFHETAHYSHKNQVSNGFWANVQYQAMFDKTKGTYGDGSPIYSSYTGVAEAWSNFIEYQMMYQSFPNTFSLITPLILDSRYNRNMTAYYFSGSTIPSSTGIAADFARWIPSGLLRDLMDNDNNPIQLKCGSDYETTVYSGVDRVSGFTYKQIYDLLTEDVTSIPRLRDKIIRLYPNRNSNKEITELFKLYGY</sequence>
<evidence type="ECO:0000313" key="2">
    <source>
        <dbReference type="Proteomes" id="UP000679691"/>
    </source>
</evidence>
<dbReference type="AlphaFoldDB" id="A0A8T4HIT9"/>
<evidence type="ECO:0000313" key="1">
    <source>
        <dbReference type="EMBL" id="MBP3944551.1"/>
    </source>
</evidence>
<keyword evidence="2" id="KW-1185">Reference proteome</keyword>
<organism evidence="1 2">
    <name type="scientific">Rhinopithecimicrobium faecis</name>
    <dbReference type="NCBI Taxonomy" id="2820698"/>
    <lineage>
        <taxon>Bacteria</taxon>
        <taxon>Pseudomonadati</taxon>
        <taxon>Bacteroidota</taxon>
        <taxon>Sphingobacteriia</taxon>
        <taxon>Sphingobacteriales</taxon>
        <taxon>Sphingobacteriaceae</taxon>
        <taxon>Rhinopithecimicrobium</taxon>
    </lineage>
</organism>
<reference evidence="1" key="1">
    <citation type="submission" date="2021-03" db="EMBL/GenBank/DDBJ databases">
        <authorList>
            <person name="Lu T."/>
            <person name="Wang Q."/>
            <person name="Han X."/>
        </authorList>
    </citation>
    <scope>NUCLEOTIDE SEQUENCE</scope>
    <source>
        <strain evidence="1">WQ 2009</strain>
    </source>
</reference>
<dbReference type="EMBL" id="JAGKSB010000024">
    <property type="protein sequence ID" value="MBP3944551.1"/>
    <property type="molecule type" value="Genomic_DNA"/>
</dbReference>
<name>A0A8T4HIT9_9SPHI</name>
<proteinExistence type="predicted"/>
<protein>
    <submittedName>
        <fullName evidence="1">Uncharacterized protein</fullName>
    </submittedName>
</protein>
<dbReference type="RefSeq" id="WP_353548065.1">
    <property type="nucleotide sequence ID" value="NZ_JAGKSB010000024.1"/>
</dbReference>